<dbReference type="PANTHER" id="PTHR18964:SF149">
    <property type="entry name" value="BIFUNCTIONAL UDP-N-ACETYLGLUCOSAMINE 2-EPIMERASE_N-ACETYLMANNOSAMINE KINASE"/>
    <property type="match status" value="1"/>
</dbReference>
<comment type="caution">
    <text evidence="2">The sequence shown here is derived from an EMBL/GenBank/DDBJ whole genome shotgun (WGS) entry which is preliminary data.</text>
</comment>
<dbReference type="Pfam" id="PF00480">
    <property type="entry name" value="ROK"/>
    <property type="match status" value="1"/>
</dbReference>
<organism evidence="2 3">
    <name type="scientific">Silvibacterium dinghuense</name>
    <dbReference type="NCBI Taxonomy" id="1560006"/>
    <lineage>
        <taxon>Bacteria</taxon>
        <taxon>Pseudomonadati</taxon>
        <taxon>Acidobacteriota</taxon>
        <taxon>Terriglobia</taxon>
        <taxon>Terriglobales</taxon>
        <taxon>Acidobacteriaceae</taxon>
        <taxon>Silvibacterium</taxon>
    </lineage>
</organism>
<gene>
    <name evidence="2" type="ORF">ESZ00_09595</name>
</gene>
<accession>A0A4Q1SCU5</accession>
<dbReference type="RefSeq" id="WP_129208057.1">
    <property type="nucleotide sequence ID" value="NZ_BMGU01000003.1"/>
</dbReference>
<protein>
    <submittedName>
        <fullName evidence="2">ROK family protein</fullName>
    </submittedName>
</protein>
<dbReference type="OrthoDB" id="9795247at2"/>
<dbReference type="SUPFAM" id="SSF53067">
    <property type="entry name" value="Actin-like ATPase domain"/>
    <property type="match status" value="1"/>
</dbReference>
<proteinExistence type="inferred from homology"/>
<evidence type="ECO:0000313" key="3">
    <source>
        <dbReference type="Proteomes" id="UP000290253"/>
    </source>
</evidence>
<dbReference type="PANTHER" id="PTHR18964">
    <property type="entry name" value="ROK (REPRESSOR, ORF, KINASE) FAMILY"/>
    <property type="match status" value="1"/>
</dbReference>
<sequence length="318" mass="33578">MRHAIAIDLGGSHASIGVIRENVLLTARDISVEAMDGLQPLLPRLRACVDSLLCEQGLTSADCIGTVLSLPSLVDFRSMRIASVNNKYPDATTVDLQEWSREAFGLPLVLENDARAALLGEVTAGAAQGLRDVVMLTLGTGVGCAVLVDGIPFRTMQPQGGNLGGHIPVRLDGRQCVCGASGCLESEASGWALPLVAKEMPGFSRSALAHEPGLDFATLFAWSDAGDIVASELVRHCIRAWSVGTVGLIHAYGPQQVVFGGGVLARANDVLPAIRSYVQTHAWTPAGPVEIVAAQLGNRAPLYAAIALIEEAERMRER</sequence>
<comment type="similarity">
    <text evidence="1">Belongs to the ROK (NagC/XylR) family.</text>
</comment>
<dbReference type="AlphaFoldDB" id="A0A4Q1SCU5"/>
<dbReference type="EMBL" id="SDMK01000002">
    <property type="protein sequence ID" value="RXS94887.1"/>
    <property type="molecule type" value="Genomic_DNA"/>
</dbReference>
<name>A0A4Q1SCU5_9BACT</name>
<evidence type="ECO:0000313" key="2">
    <source>
        <dbReference type="EMBL" id="RXS94887.1"/>
    </source>
</evidence>
<dbReference type="Gene3D" id="3.30.420.40">
    <property type="match status" value="2"/>
</dbReference>
<dbReference type="InterPro" id="IPR000600">
    <property type="entry name" value="ROK"/>
</dbReference>
<dbReference type="Proteomes" id="UP000290253">
    <property type="component" value="Unassembled WGS sequence"/>
</dbReference>
<evidence type="ECO:0000256" key="1">
    <source>
        <dbReference type="ARBA" id="ARBA00006479"/>
    </source>
</evidence>
<reference evidence="2 3" key="1">
    <citation type="journal article" date="2016" name="Int. J. Syst. Evol. Microbiol.">
        <title>Acidipila dinghuensis sp. nov., an acidobacterium isolated from forest soil.</title>
        <authorList>
            <person name="Jiang Y.W."/>
            <person name="Wang J."/>
            <person name="Chen M.H."/>
            <person name="Lv Y.Y."/>
            <person name="Qiu L.H."/>
        </authorList>
    </citation>
    <scope>NUCLEOTIDE SEQUENCE [LARGE SCALE GENOMIC DNA]</scope>
    <source>
        <strain evidence="2 3">DHOF10</strain>
    </source>
</reference>
<keyword evidence="3" id="KW-1185">Reference proteome</keyword>
<dbReference type="InterPro" id="IPR043129">
    <property type="entry name" value="ATPase_NBD"/>
</dbReference>